<keyword evidence="2" id="KW-0812">Transmembrane</keyword>
<comment type="caution">
    <text evidence="3">The sequence shown here is derived from an EMBL/GenBank/DDBJ whole genome shotgun (WGS) entry which is preliminary data.</text>
</comment>
<feature type="region of interest" description="Disordered" evidence="1">
    <location>
        <begin position="54"/>
        <end position="82"/>
    </location>
</feature>
<evidence type="ECO:0000313" key="3">
    <source>
        <dbReference type="EMBL" id="KAF7352123.1"/>
    </source>
</evidence>
<organism evidence="3 4">
    <name type="scientific">Mycena venus</name>
    <dbReference type="NCBI Taxonomy" id="2733690"/>
    <lineage>
        <taxon>Eukaryota</taxon>
        <taxon>Fungi</taxon>
        <taxon>Dikarya</taxon>
        <taxon>Basidiomycota</taxon>
        <taxon>Agaricomycotina</taxon>
        <taxon>Agaricomycetes</taxon>
        <taxon>Agaricomycetidae</taxon>
        <taxon>Agaricales</taxon>
        <taxon>Marasmiineae</taxon>
        <taxon>Mycenaceae</taxon>
        <taxon>Mycena</taxon>
    </lineage>
</organism>
<feature type="compositionally biased region" description="Basic and acidic residues" evidence="1">
    <location>
        <begin position="60"/>
        <end position="71"/>
    </location>
</feature>
<protein>
    <submittedName>
        <fullName evidence="3">Uncharacterized protein</fullName>
    </submittedName>
</protein>
<feature type="transmembrane region" description="Helical" evidence="2">
    <location>
        <begin position="12"/>
        <end position="32"/>
    </location>
</feature>
<keyword evidence="2" id="KW-1133">Transmembrane helix</keyword>
<accession>A0A8H7CYI7</accession>
<gene>
    <name evidence="3" type="ORF">MVEN_01175400</name>
</gene>
<dbReference type="AlphaFoldDB" id="A0A8H7CYI7"/>
<evidence type="ECO:0000313" key="4">
    <source>
        <dbReference type="Proteomes" id="UP000620124"/>
    </source>
</evidence>
<dbReference type="Proteomes" id="UP000620124">
    <property type="component" value="Unassembled WGS sequence"/>
</dbReference>
<sequence length="137" mass="15459">MTATSAAVLQQVLPLIVLILVPALVLRLFAFVRPRIRGPIMALGALLRWNWGGYSPTRKGAREREEAEARPNARGTSRRGQEEFKREGLFYSGCGLGCVLSWPRQYVWNALFHEFYASGPRLTLQPPPLPPRNPHPR</sequence>
<keyword evidence="4" id="KW-1185">Reference proteome</keyword>
<evidence type="ECO:0000256" key="2">
    <source>
        <dbReference type="SAM" id="Phobius"/>
    </source>
</evidence>
<name>A0A8H7CYI7_9AGAR</name>
<evidence type="ECO:0000256" key="1">
    <source>
        <dbReference type="SAM" id="MobiDB-lite"/>
    </source>
</evidence>
<proteinExistence type="predicted"/>
<reference evidence="3" key="1">
    <citation type="submission" date="2020-05" db="EMBL/GenBank/DDBJ databases">
        <title>Mycena genomes resolve the evolution of fungal bioluminescence.</title>
        <authorList>
            <person name="Tsai I.J."/>
        </authorList>
    </citation>
    <scope>NUCLEOTIDE SEQUENCE</scope>
    <source>
        <strain evidence="3">CCC161011</strain>
    </source>
</reference>
<dbReference type="EMBL" id="JACAZI010000009">
    <property type="protein sequence ID" value="KAF7352123.1"/>
    <property type="molecule type" value="Genomic_DNA"/>
</dbReference>
<keyword evidence="2" id="KW-0472">Membrane</keyword>